<keyword evidence="2" id="KW-0813">Transport</keyword>
<evidence type="ECO:0000313" key="10">
    <source>
        <dbReference type="EMBL" id="MBK0419122.1"/>
    </source>
</evidence>
<protein>
    <submittedName>
        <fullName evidence="10">MFS transporter</fullName>
    </submittedName>
</protein>
<gene>
    <name evidence="10" type="ORF">JD276_08750</name>
</gene>
<dbReference type="InterPro" id="IPR050171">
    <property type="entry name" value="MFS_Transporters"/>
</dbReference>
<keyword evidence="11" id="KW-1185">Reference proteome</keyword>
<organism evidence="10 11">
    <name type="scientific">Leucobacter chromiisoli</name>
    <dbReference type="NCBI Taxonomy" id="2796471"/>
    <lineage>
        <taxon>Bacteria</taxon>
        <taxon>Bacillati</taxon>
        <taxon>Actinomycetota</taxon>
        <taxon>Actinomycetes</taxon>
        <taxon>Micrococcales</taxon>
        <taxon>Microbacteriaceae</taxon>
        <taxon>Leucobacter</taxon>
    </lineage>
</organism>
<feature type="transmembrane region" description="Helical" evidence="8">
    <location>
        <begin position="370"/>
        <end position="395"/>
    </location>
</feature>
<dbReference type="SUPFAM" id="SSF103473">
    <property type="entry name" value="MFS general substrate transporter"/>
    <property type="match status" value="1"/>
</dbReference>
<keyword evidence="6 8" id="KW-0472">Membrane</keyword>
<keyword evidence="5 8" id="KW-1133">Transmembrane helix</keyword>
<dbReference type="Pfam" id="PF07690">
    <property type="entry name" value="MFS_1"/>
    <property type="match status" value="1"/>
</dbReference>
<dbReference type="Proteomes" id="UP000608530">
    <property type="component" value="Unassembled WGS sequence"/>
</dbReference>
<evidence type="ECO:0000259" key="9">
    <source>
        <dbReference type="PROSITE" id="PS50850"/>
    </source>
</evidence>
<accession>A0A934Q9P5</accession>
<reference evidence="10" key="1">
    <citation type="submission" date="2020-12" db="EMBL/GenBank/DDBJ databases">
        <title>Leucobacter sp. CAS1, isolated from Chromium sludge.</title>
        <authorList>
            <person name="Xu Z."/>
        </authorList>
    </citation>
    <scope>NUCLEOTIDE SEQUENCE</scope>
    <source>
        <strain evidence="10">CSA1</strain>
    </source>
</reference>
<dbReference type="PROSITE" id="PS50850">
    <property type="entry name" value="MFS"/>
    <property type="match status" value="1"/>
</dbReference>
<comment type="caution">
    <text evidence="10">The sequence shown here is derived from an EMBL/GenBank/DDBJ whole genome shotgun (WGS) entry which is preliminary data.</text>
</comment>
<feature type="compositionally biased region" description="Basic and acidic residues" evidence="7">
    <location>
        <begin position="200"/>
        <end position="210"/>
    </location>
</feature>
<evidence type="ECO:0000256" key="7">
    <source>
        <dbReference type="SAM" id="MobiDB-lite"/>
    </source>
</evidence>
<dbReference type="EMBL" id="JAEHOH010000011">
    <property type="protein sequence ID" value="MBK0419122.1"/>
    <property type="molecule type" value="Genomic_DNA"/>
</dbReference>
<dbReference type="AlphaFoldDB" id="A0A934Q9P5"/>
<feature type="transmembrane region" description="Helical" evidence="8">
    <location>
        <begin position="309"/>
        <end position="327"/>
    </location>
</feature>
<evidence type="ECO:0000256" key="2">
    <source>
        <dbReference type="ARBA" id="ARBA00022448"/>
    </source>
</evidence>
<keyword evidence="4 8" id="KW-0812">Transmembrane</keyword>
<sequence length="432" mass="44594">MRASPGRPPALLGAQLLFNVGFYAVVPFIAVVLTEDFGVGGAAVGLVLGVRTFAQQGMFLVGGALTDRIGARTTILWGCAVRIAGFLALAASLWTEEPRLGLFIGGTVLTGLGGALFSPGLNTLVAEAELARSRADPAPGRRAALFAWLSVTGEVGAVVGPLIGAALLDWGFAAVAGSGAGFFAAISAFLWCALPREPDRRQSARRDPNGRRRHRNRDATRRAPGSPRPGWASLRDRRFAAFAALHAADLLAYNQLYLTLPLELRSIDSAPQLVGLMFAWVSILTIVLQLPIARWCARVGSATALRTGYLTGAAGFLVLATGSAARISPQAHLLAVVLAVSCLTLGHLTVNPTALGLVPGFARGGPTGSYFGLLASCGGVAVLVGNLAAGGLFAFASATPAPSAAAALPWVFIAAPLLLSATLAPRLVRPRV</sequence>
<evidence type="ECO:0000313" key="11">
    <source>
        <dbReference type="Proteomes" id="UP000608530"/>
    </source>
</evidence>
<dbReference type="RefSeq" id="WP_200115267.1">
    <property type="nucleotide sequence ID" value="NZ_JAEHOH010000011.1"/>
</dbReference>
<dbReference type="PANTHER" id="PTHR23517">
    <property type="entry name" value="RESISTANCE PROTEIN MDTM, PUTATIVE-RELATED-RELATED"/>
    <property type="match status" value="1"/>
</dbReference>
<dbReference type="InterPro" id="IPR011701">
    <property type="entry name" value="MFS"/>
</dbReference>
<feature type="transmembrane region" description="Helical" evidence="8">
    <location>
        <begin position="143"/>
        <end position="164"/>
    </location>
</feature>
<dbReference type="InterPro" id="IPR020846">
    <property type="entry name" value="MFS_dom"/>
</dbReference>
<dbReference type="InterPro" id="IPR036259">
    <property type="entry name" value="MFS_trans_sf"/>
</dbReference>
<feature type="transmembrane region" description="Helical" evidence="8">
    <location>
        <begin position="37"/>
        <end position="54"/>
    </location>
</feature>
<comment type="subcellular location">
    <subcellularLocation>
        <location evidence="1">Cell membrane</location>
        <topology evidence="1">Multi-pass membrane protein</topology>
    </subcellularLocation>
</comment>
<feature type="transmembrane region" description="Helical" evidence="8">
    <location>
        <begin position="333"/>
        <end position="358"/>
    </location>
</feature>
<dbReference type="GO" id="GO:0022857">
    <property type="term" value="F:transmembrane transporter activity"/>
    <property type="evidence" value="ECO:0007669"/>
    <property type="project" value="InterPro"/>
</dbReference>
<dbReference type="Gene3D" id="1.20.1250.20">
    <property type="entry name" value="MFS general substrate transporter like domains"/>
    <property type="match status" value="1"/>
</dbReference>
<dbReference type="GO" id="GO:0005886">
    <property type="term" value="C:plasma membrane"/>
    <property type="evidence" value="ECO:0007669"/>
    <property type="project" value="UniProtKB-SubCell"/>
</dbReference>
<proteinExistence type="predicted"/>
<name>A0A934Q9P5_9MICO</name>
<evidence type="ECO:0000256" key="5">
    <source>
        <dbReference type="ARBA" id="ARBA00022989"/>
    </source>
</evidence>
<feature type="domain" description="Major facilitator superfamily (MFS) profile" evidence="9">
    <location>
        <begin position="7"/>
        <end position="432"/>
    </location>
</feature>
<feature type="transmembrane region" description="Helical" evidence="8">
    <location>
        <begin position="277"/>
        <end position="297"/>
    </location>
</feature>
<feature type="transmembrane region" description="Helical" evidence="8">
    <location>
        <begin position="170"/>
        <end position="194"/>
    </location>
</feature>
<dbReference type="PANTHER" id="PTHR23517:SF2">
    <property type="entry name" value="MULTIDRUG RESISTANCE PROTEIN MDTH"/>
    <property type="match status" value="1"/>
</dbReference>
<evidence type="ECO:0000256" key="3">
    <source>
        <dbReference type="ARBA" id="ARBA00022475"/>
    </source>
</evidence>
<evidence type="ECO:0000256" key="8">
    <source>
        <dbReference type="SAM" id="Phobius"/>
    </source>
</evidence>
<feature type="transmembrane region" description="Helical" evidence="8">
    <location>
        <begin position="407"/>
        <end position="428"/>
    </location>
</feature>
<evidence type="ECO:0000256" key="1">
    <source>
        <dbReference type="ARBA" id="ARBA00004651"/>
    </source>
</evidence>
<evidence type="ECO:0000256" key="6">
    <source>
        <dbReference type="ARBA" id="ARBA00023136"/>
    </source>
</evidence>
<feature type="transmembrane region" description="Helical" evidence="8">
    <location>
        <begin position="100"/>
        <end position="122"/>
    </location>
</feature>
<evidence type="ECO:0000256" key="4">
    <source>
        <dbReference type="ARBA" id="ARBA00022692"/>
    </source>
</evidence>
<feature type="transmembrane region" description="Helical" evidence="8">
    <location>
        <begin position="75"/>
        <end position="94"/>
    </location>
</feature>
<feature type="region of interest" description="Disordered" evidence="7">
    <location>
        <begin position="200"/>
        <end position="230"/>
    </location>
</feature>
<feature type="transmembrane region" description="Helical" evidence="8">
    <location>
        <begin position="12"/>
        <end position="31"/>
    </location>
</feature>
<keyword evidence="3" id="KW-1003">Cell membrane</keyword>